<dbReference type="PANTHER" id="PTHR45677:SF8">
    <property type="entry name" value="CYSTEINE SULFINIC ACID DECARBOXYLASE"/>
    <property type="match status" value="1"/>
</dbReference>
<organism evidence="8 9">
    <name type="scientific">Vibrio aestuarianus</name>
    <dbReference type="NCBI Taxonomy" id="28171"/>
    <lineage>
        <taxon>Bacteria</taxon>
        <taxon>Pseudomonadati</taxon>
        <taxon>Pseudomonadota</taxon>
        <taxon>Gammaproteobacteria</taxon>
        <taxon>Vibrionales</taxon>
        <taxon>Vibrionaceae</taxon>
        <taxon>Vibrio</taxon>
    </lineage>
</organism>
<accession>A0A9X4ESN2</accession>
<dbReference type="GO" id="GO:0019752">
    <property type="term" value="P:carboxylic acid metabolic process"/>
    <property type="evidence" value="ECO:0007669"/>
    <property type="project" value="InterPro"/>
</dbReference>
<name>A0A9X4ESN2_9VIBR</name>
<dbReference type="AlphaFoldDB" id="A0A9X4ESN2"/>
<evidence type="ECO:0000313" key="8">
    <source>
        <dbReference type="EMBL" id="MDE1241614.1"/>
    </source>
</evidence>
<dbReference type="Pfam" id="PF00282">
    <property type="entry name" value="Pyridoxal_deC"/>
    <property type="match status" value="1"/>
</dbReference>
<dbReference type="GO" id="GO:0005737">
    <property type="term" value="C:cytoplasm"/>
    <property type="evidence" value="ECO:0007669"/>
    <property type="project" value="TreeGrafter"/>
</dbReference>
<evidence type="ECO:0000256" key="1">
    <source>
        <dbReference type="ARBA" id="ARBA00001933"/>
    </source>
</evidence>
<dbReference type="InterPro" id="IPR015421">
    <property type="entry name" value="PyrdxlP-dep_Trfase_major"/>
</dbReference>
<sequence length="571" mass="64788">MKTASKHLLLKKQAIDRIGLDEKANQVTSTFNLKFEKMRAQFFARDPKLWPLYRIHDIADWLDGRRLNYRPAVISFSLQQQLLNLNHIPNDSRDVMHPFDSLALYAAKHSKNWDDPRSVENVISTPCDPAIHGALLATIANPNLVYSEYAGDAAELEKLVVRQIANLVGYNVEQSSGLFTQGGTFCNLYGYLLGIRKALCHSAMHGLAEEEYRIFNSEAGHYSNMTNLSLLGLDIKGKVIRIKVNDNNQMDITELEQQLTWCFKHNIPVPAIMLTFGTTDTFAIDDIERVYNIRERLCKEYSVATKPHLHVDAAVGWSLLFFKNYDVERNPLAINAATLNGIVSLLPYINSLKLADSFTVDFQKWGYVPYTSSLLMVKNKQDLAALKTDPSYYSYFEHTQREETHLQSTIECSRSAVGVFSAYSALQYLGVEGYQTAIANTLQNANFLRCQLVKLPHCWVAALANQGPSVVFRLYEPQKVTCPEKMFEQEMASGGKNGTIDSMIENTLYHRQQFLQRKGMHLNTNWVGSIARTRYDLQGHCLHIPGEKAVLMNPNTTRARIERFVRSLDAD</sequence>
<evidence type="ECO:0000256" key="4">
    <source>
        <dbReference type="ARBA" id="ARBA00022898"/>
    </source>
</evidence>
<dbReference type="RefSeq" id="WP_274682832.1">
    <property type="nucleotide sequence ID" value="NZ_JAKNAZ010000004.1"/>
</dbReference>
<comment type="cofactor">
    <cofactor evidence="1 6 7">
        <name>pyridoxal 5'-phosphate</name>
        <dbReference type="ChEBI" id="CHEBI:597326"/>
    </cofactor>
</comment>
<protein>
    <submittedName>
        <fullName evidence="8">Pyridoxal-dependent decarboxylase</fullName>
    </submittedName>
</protein>
<dbReference type="GO" id="GO:0030170">
    <property type="term" value="F:pyridoxal phosphate binding"/>
    <property type="evidence" value="ECO:0007669"/>
    <property type="project" value="InterPro"/>
</dbReference>
<evidence type="ECO:0000256" key="7">
    <source>
        <dbReference type="RuleBase" id="RU000382"/>
    </source>
</evidence>
<dbReference type="InterPro" id="IPR002129">
    <property type="entry name" value="PyrdxlP-dep_de-COase"/>
</dbReference>
<evidence type="ECO:0000256" key="3">
    <source>
        <dbReference type="ARBA" id="ARBA00022793"/>
    </source>
</evidence>
<evidence type="ECO:0000313" key="9">
    <source>
        <dbReference type="Proteomes" id="UP001140979"/>
    </source>
</evidence>
<dbReference type="InterPro" id="IPR015424">
    <property type="entry name" value="PyrdxlP-dep_Trfase"/>
</dbReference>
<comment type="similarity">
    <text evidence="2 7">Belongs to the group II decarboxylase family.</text>
</comment>
<proteinExistence type="inferred from homology"/>
<evidence type="ECO:0000256" key="2">
    <source>
        <dbReference type="ARBA" id="ARBA00009533"/>
    </source>
</evidence>
<keyword evidence="4 6" id="KW-0663">Pyridoxal phosphate</keyword>
<dbReference type="EMBL" id="JAKNBA010000006">
    <property type="protein sequence ID" value="MDE1241614.1"/>
    <property type="molecule type" value="Genomic_DNA"/>
</dbReference>
<dbReference type="PANTHER" id="PTHR45677">
    <property type="entry name" value="GLUTAMATE DECARBOXYLASE-RELATED"/>
    <property type="match status" value="1"/>
</dbReference>
<dbReference type="GO" id="GO:0016831">
    <property type="term" value="F:carboxy-lyase activity"/>
    <property type="evidence" value="ECO:0007669"/>
    <property type="project" value="UniProtKB-KW"/>
</dbReference>
<comment type="caution">
    <text evidence="8">The sequence shown here is derived from an EMBL/GenBank/DDBJ whole genome shotgun (WGS) entry which is preliminary data.</text>
</comment>
<keyword evidence="5 7" id="KW-0456">Lyase</keyword>
<dbReference type="SUPFAM" id="SSF53383">
    <property type="entry name" value="PLP-dependent transferases"/>
    <property type="match status" value="1"/>
</dbReference>
<feature type="modified residue" description="N6-(pyridoxal phosphate)lysine" evidence="6">
    <location>
        <position position="364"/>
    </location>
</feature>
<gene>
    <name evidence="8" type="ORF">L9W94_05510</name>
</gene>
<dbReference type="Proteomes" id="UP001140979">
    <property type="component" value="Unassembled WGS sequence"/>
</dbReference>
<evidence type="ECO:0000256" key="6">
    <source>
        <dbReference type="PIRSR" id="PIRSR602129-50"/>
    </source>
</evidence>
<reference evidence="8" key="1">
    <citation type="submission" date="2022-02" db="EMBL/GenBank/DDBJ databases">
        <title>Emergence and expansion in Europe of a Vibrio aestuarianus clonal complex pathogenic for oysters.</title>
        <authorList>
            <person name="Mesnil A."/>
            <person name="Travers M.-A."/>
        </authorList>
    </citation>
    <scope>NUCLEOTIDE SEQUENCE</scope>
    <source>
        <strain evidence="8">19_064_11T1</strain>
    </source>
</reference>
<dbReference type="Gene3D" id="3.40.640.10">
    <property type="entry name" value="Type I PLP-dependent aspartate aminotransferase-like (Major domain)"/>
    <property type="match status" value="1"/>
</dbReference>
<keyword evidence="3" id="KW-0210">Decarboxylase</keyword>
<evidence type="ECO:0000256" key="5">
    <source>
        <dbReference type="ARBA" id="ARBA00023239"/>
    </source>
</evidence>